<feature type="region of interest" description="Disordered" evidence="6">
    <location>
        <begin position="252"/>
        <end position="276"/>
    </location>
</feature>
<keyword evidence="4" id="KW-0804">Transcription</keyword>
<accession>A0AAV6WW91</accession>
<comment type="caution">
    <text evidence="8">The sequence shown here is derived from an EMBL/GenBank/DDBJ whole genome shotgun (WGS) entry which is preliminary data.</text>
</comment>
<keyword evidence="9" id="KW-1185">Reference proteome</keyword>
<feature type="region of interest" description="Disordered" evidence="6">
    <location>
        <begin position="359"/>
        <end position="409"/>
    </location>
</feature>
<feature type="region of interest" description="Disordered" evidence="6">
    <location>
        <begin position="193"/>
        <end position="226"/>
    </location>
</feature>
<comment type="subcellular location">
    <subcellularLocation>
        <location evidence="1">Nucleus</location>
    </subcellularLocation>
</comment>
<feature type="region of interest" description="Disordered" evidence="6">
    <location>
        <begin position="1"/>
        <end position="30"/>
    </location>
</feature>
<organism evidence="8 9">
    <name type="scientific">Buddleja alternifolia</name>
    <dbReference type="NCBI Taxonomy" id="168488"/>
    <lineage>
        <taxon>Eukaryota</taxon>
        <taxon>Viridiplantae</taxon>
        <taxon>Streptophyta</taxon>
        <taxon>Embryophyta</taxon>
        <taxon>Tracheophyta</taxon>
        <taxon>Spermatophyta</taxon>
        <taxon>Magnoliopsida</taxon>
        <taxon>eudicotyledons</taxon>
        <taxon>Gunneridae</taxon>
        <taxon>Pentapetalae</taxon>
        <taxon>asterids</taxon>
        <taxon>lamiids</taxon>
        <taxon>Lamiales</taxon>
        <taxon>Scrophulariaceae</taxon>
        <taxon>Buddlejeae</taxon>
        <taxon>Buddleja</taxon>
    </lineage>
</organism>
<dbReference type="Gene3D" id="1.10.10.60">
    <property type="entry name" value="Homeodomain-like"/>
    <property type="match status" value="2"/>
</dbReference>
<gene>
    <name evidence="8" type="ORF">BUALT_Bualt10G0000600</name>
</gene>
<dbReference type="InterPro" id="IPR001005">
    <property type="entry name" value="SANT/Myb"/>
</dbReference>
<proteinExistence type="predicted"/>
<evidence type="ECO:0000256" key="6">
    <source>
        <dbReference type="SAM" id="MobiDB-lite"/>
    </source>
</evidence>
<reference evidence="8" key="1">
    <citation type="submission" date="2019-10" db="EMBL/GenBank/DDBJ databases">
        <authorList>
            <person name="Zhang R."/>
            <person name="Pan Y."/>
            <person name="Wang J."/>
            <person name="Ma R."/>
            <person name="Yu S."/>
        </authorList>
    </citation>
    <scope>NUCLEOTIDE SEQUENCE</scope>
    <source>
        <strain evidence="8">LA-IB0</strain>
        <tissue evidence="8">Leaf</tissue>
    </source>
</reference>
<dbReference type="GO" id="GO:0005634">
    <property type="term" value="C:nucleus"/>
    <property type="evidence" value="ECO:0007669"/>
    <property type="project" value="UniProtKB-SubCell"/>
</dbReference>
<feature type="domain" description="Myb-like" evidence="7">
    <location>
        <begin position="455"/>
        <end position="512"/>
    </location>
</feature>
<feature type="compositionally biased region" description="Low complexity" evidence="6">
    <location>
        <begin position="600"/>
        <end position="614"/>
    </location>
</feature>
<dbReference type="Pfam" id="PF13837">
    <property type="entry name" value="Myb_DNA-bind_4"/>
    <property type="match status" value="2"/>
</dbReference>
<feature type="compositionally biased region" description="Basic and acidic residues" evidence="6">
    <location>
        <begin position="615"/>
        <end position="632"/>
    </location>
</feature>
<feature type="compositionally biased region" description="Acidic residues" evidence="6">
    <location>
        <begin position="658"/>
        <end position="677"/>
    </location>
</feature>
<dbReference type="GO" id="GO:0003677">
    <property type="term" value="F:DNA binding"/>
    <property type="evidence" value="ECO:0007669"/>
    <property type="project" value="UniProtKB-KW"/>
</dbReference>
<evidence type="ECO:0000256" key="2">
    <source>
        <dbReference type="ARBA" id="ARBA00023015"/>
    </source>
</evidence>
<evidence type="ECO:0000256" key="5">
    <source>
        <dbReference type="ARBA" id="ARBA00023242"/>
    </source>
</evidence>
<feature type="region of interest" description="Disordered" evidence="6">
    <location>
        <begin position="589"/>
        <end position="678"/>
    </location>
</feature>
<evidence type="ECO:0000256" key="3">
    <source>
        <dbReference type="ARBA" id="ARBA00023125"/>
    </source>
</evidence>
<dbReference type="Proteomes" id="UP000826271">
    <property type="component" value="Unassembled WGS sequence"/>
</dbReference>
<evidence type="ECO:0000256" key="4">
    <source>
        <dbReference type="ARBA" id="ARBA00023163"/>
    </source>
</evidence>
<dbReference type="PROSITE" id="PS50090">
    <property type="entry name" value="MYB_LIKE"/>
    <property type="match status" value="1"/>
</dbReference>
<evidence type="ECO:0000259" key="7">
    <source>
        <dbReference type="PROSITE" id="PS50090"/>
    </source>
</evidence>
<feature type="compositionally biased region" description="Polar residues" evidence="6">
    <location>
        <begin position="633"/>
        <end position="652"/>
    </location>
</feature>
<dbReference type="AlphaFoldDB" id="A0AAV6WW91"/>
<feature type="compositionally biased region" description="Pro residues" evidence="6">
    <location>
        <begin position="207"/>
        <end position="220"/>
    </location>
</feature>
<feature type="compositionally biased region" description="Polar residues" evidence="6">
    <location>
        <begin position="590"/>
        <end position="599"/>
    </location>
</feature>
<dbReference type="EMBL" id="WHWC01000010">
    <property type="protein sequence ID" value="KAG8374493.1"/>
    <property type="molecule type" value="Genomic_DNA"/>
</dbReference>
<keyword evidence="2" id="KW-0805">Transcription regulation</keyword>
<dbReference type="SMART" id="SM00717">
    <property type="entry name" value="SANT"/>
    <property type="match status" value="2"/>
</dbReference>
<keyword evidence="3" id="KW-0238">DNA-binding</keyword>
<dbReference type="PANTHER" id="PTHR21654">
    <property type="entry name" value="FI21293P1"/>
    <property type="match status" value="1"/>
</dbReference>
<name>A0AAV6WW91_9LAMI</name>
<feature type="compositionally biased region" description="Polar residues" evidence="6">
    <location>
        <begin position="399"/>
        <end position="409"/>
    </location>
</feature>
<dbReference type="FunFam" id="1.10.10.60:FF:000092">
    <property type="entry name" value="Trihelix transcription factor GT-2"/>
    <property type="match status" value="1"/>
</dbReference>
<evidence type="ECO:0000313" key="9">
    <source>
        <dbReference type="Proteomes" id="UP000826271"/>
    </source>
</evidence>
<evidence type="ECO:0000313" key="8">
    <source>
        <dbReference type="EMBL" id="KAG8374493.1"/>
    </source>
</evidence>
<evidence type="ECO:0000256" key="1">
    <source>
        <dbReference type="ARBA" id="ARBA00004123"/>
    </source>
</evidence>
<dbReference type="CDD" id="cd12203">
    <property type="entry name" value="GT1"/>
    <property type="match status" value="2"/>
</dbReference>
<dbReference type="InterPro" id="IPR044822">
    <property type="entry name" value="Myb_DNA-bind_4"/>
</dbReference>
<dbReference type="GO" id="GO:0006355">
    <property type="term" value="P:regulation of DNA-templated transcription"/>
    <property type="evidence" value="ECO:0007669"/>
    <property type="project" value="UniProtKB-ARBA"/>
</dbReference>
<sequence length="709" mass="79023">MQQQQQQQGGPECLGGYTHPQGPGQAAAAAAAEVIMGDPGLIAEAASPISSRPPAAIGNNNNNNNFEELMRVTSEGAEGVGGSSMNRWPRQETLALLQVRSEMDAAFRDATLKAPLWEQVSSLLLSKLDPNAQGRKLGELGYTRSGKKCKEKFENVQKYYKRTKEGGHGSGRQDGKSYKFFTQLEALHHTPTTTATTSAQLVHKTNPNPPTSNIVPPPPDGSTLYGTNIRLISFSSNSSDDDDDDELVKEMEMDSADDHNRKRKRSSGDLSDDDDDMRMMDLFEGLMKQVMQKQEAMQQKFLEAIDKRDQDRMIREEDWKRQDIARLARQHHLMAQERAISASRDAATIAFLQKITGQSINLPDQNPPHIAPADHPHPFPVPNDPQQHQHQHGDPLENVNPSQSDHPHQPQTVEIIGAQKLNTTTSDQIVTLTPIPEQHIIPAQDFTSLDITSPRWPKTEVLALIQLRSCLESKYQEAGPKGPLWEEISAAMQRMGYNRSAKRCKEKWENINKYFKKVKESNKKRFEDAKTCPYFHELDALYRKKVVGNTSSNVIVGSSGILGSLSEQQGVGIPPLQSLKVNESEAKYMKQSSSTVGPFSSSLDGQQSQGTTTTEGEKQPEDMLKKQQHLEQSHGSVTEECSNNFGFSNSDGLHQEINDEDDYVEVDETEEYDDKTEEEMKMAYKIQFQRHENVGSSSGSGTSFMAMVK</sequence>
<keyword evidence="5" id="KW-0539">Nucleus</keyword>
<protein>
    <recommendedName>
        <fullName evidence="7">Myb-like domain-containing protein</fullName>
    </recommendedName>
</protein>
<dbReference type="PANTHER" id="PTHR21654:SF84">
    <property type="entry name" value="SI:DKEY-66I24.7"/>
    <property type="match status" value="1"/>
</dbReference>